<keyword evidence="2 6" id="KW-0999">Mitochondrion inner membrane</keyword>
<dbReference type="EMBL" id="OVEO01000012">
    <property type="protein sequence ID" value="SPQ99512.1"/>
    <property type="molecule type" value="Genomic_DNA"/>
</dbReference>
<dbReference type="InterPro" id="IPR007715">
    <property type="entry name" value="Coq4"/>
</dbReference>
<comment type="pathway">
    <text evidence="6">Cofactor biosynthesis; ubiquinone biosynthesis.</text>
</comment>
<evidence type="ECO:0000313" key="7">
    <source>
        <dbReference type="EMBL" id="SPQ99512.1"/>
    </source>
</evidence>
<keyword evidence="5 6" id="KW-0456">Lyase</keyword>
<name>A0A3P3YH64_PLABS</name>
<dbReference type="InterPro" id="IPR027540">
    <property type="entry name" value="Coq4_euk"/>
</dbReference>
<organism evidence="7 8">
    <name type="scientific">Plasmodiophora brassicae</name>
    <name type="common">Clubroot disease agent</name>
    <dbReference type="NCBI Taxonomy" id="37360"/>
    <lineage>
        <taxon>Eukaryota</taxon>
        <taxon>Sar</taxon>
        <taxon>Rhizaria</taxon>
        <taxon>Endomyxa</taxon>
        <taxon>Phytomyxea</taxon>
        <taxon>Plasmodiophorida</taxon>
        <taxon>Plasmodiophoridae</taxon>
        <taxon>Plasmodiophora</taxon>
    </lineage>
</organism>
<feature type="binding site" evidence="6">
    <location>
        <position position="139"/>
    </location>
    <ligand>
        <name>Zn(2+)</name>
        <dbReference type="ChEBI" id="CHEBI:29105"/>
    </ligand>
</feature>
<evidence type="ECO:0000256" key="4">
    <source>
        <dbReference type="ARBA" id="ARBA00023136"/>
    </source>
</evidence>
<feature type="binding site" evidence="6">
    <location>
        <position position="127"/>
    </location>
    <ligand>
        <name>Zn(2+)</name>
        <dbReference type="ChEBI" id="CHEBI:29105"/>
    </ligand>
</feature>
<dbReference type="GO" id="GO:0120539">
    <property type="term" value="F:4-hydroxy-3-methoxy-5-polyprenylbenzoate decarboxylase activity"/>
    <property type="evidence" value="ECO:0007669"/>
    <property type="project" value="UniProtKB-EC"/>
</dbReference>
<keyword evidence="6" id="KW-0862">Zinc</keyword>
<geneLocation type="mitochondrion" evidence="7"/>
<dbReference type="AlphaFoldDB" id="A0A3P3YH64"/>
<protein>
    <recommendedName>
        <fullName evidence="6">Ubiquinone biosynthesis protein COQ4 homolog, mitochondrial</fullName>
    </recommendedName>
    <alternativeName>
        <fullName evidence="6">4-hydroxy-3-methoxy-5-polyprenylbenzoate decarboxylase</fullName>
        <ecNumber evidence="6">4.1.1.130</ecNumber>
    </alternativeName>
    <alternativeName>
        <fullName evidence="6">Coenzyme Q biosynthesis protein 4 homolog</fullName>
    </alternativeName>
</protein>
<comment type="cofactor">
    <cofactor evidence="6">
        <name>Zn(2+)</name>
        <dbReference type="ChEBI" id="CHEBI:29105"/>
    </cofactor>
</comment>
<keyword evidence="1 6" id="KW-0831">Ubiquinone biosynthesis</keyword>
<dbReference type="PANTHER" id="PTHR12922:SF7">
    <property type="entry name" value="UBIQUINONE BIOSYNTHESIS PROTEIN COQ4 HOMOLOG, MITOCHONDRIAL"/>
    <property type="match status" value="1"/>
</dbReference>
<accession>A0A3P3YH64</accession>
<dbReference type="Proteomes" id="UP000290189">
    <property type="component" value="Unassembled WGS sequence"/>
</dbReference>
<dbReference type="EC" id="4.1.1.130" evidence="6"/>
<dbReference type="PANTHER" id="PTHR12922">
    <property type="entry name" value="UBIQUINONE BIOSYNTHESIS PROTEIN"/>
    <property type="match status" value="1"/>
</dbReference>
<comment type="function">
    <text evidence="6">Lyase that catalyzes the C1-decarboxylation of 4-hydroxy-3-methoxy-5-(all-trans-polyprenyl)benzoic acid into 2-methoxy-6-(all-trans-polyprenyl)phenol during ubiquinone biosynthesis.</text>
</comment>
<keyword evidence="3 6" id="KW-0496">Mitochondrion</keyword>
<sequence length="222" mass="24866">MMLSGARRALVAAGAAVGALLDPHRGDLVALLGDTTAPPVLLDALLARMRRSEPGRRLLRDRPAVDASTVDMEALRALPDTTFGRQYARFMDTYGFHADERSPVRFVDNPDHAFILQRYRQTHDFVHVLSGLPPTVLGEVSQKWFELLQTGLPMTALAALVGPVRLPFAEQRALLTTFFPWAVRCSLSSQFMLAVEFERHFDRDVDELRRDLGFVRAPLLSR</sequence>
<dbReference type="Pfam" id="PF05019">
    <property type="entry name" value="Coq4"/>
    <property type="match status" value="1"/>
</dbReference>
<evidence type="ECO:0000256" key="6">
    <source>
        <dbReference type="HAMAP-Rule" id="MF_03111"/>
    </source>
</evidence>
<comment type="similarity">
    <text evidence="6">Belongs to the COQ4 family.</text>
</comment>
<feature type="binding site" evidence="6">
    <location>
        <position position="123"/>
    </location>
    <ligand>
        <name>Zn(2+)</name>
        <dbReference type="ChEBI" id="CHEBI:29105"/>
    </ligand>
</feature>
<dbReference type="UniPathway" id="UPA00232"/>
<comment type="subunit">
    <text evidence="6">Component of a multi-subunit COQ enzyme complex.</text>
</comment>
<comment type="subcellular location">
    <subcellularLocation>
        <location evidence="6">Mitochondrion inner membrane</location>
        <topology evidence="6">Peripheral membrane protein</topology>
        <orientation evidence="6">Matrix side</orientation>
    </subcellularLocation>
</comment>
<feature type="binding site" evidence="6">
    <location>
        <position position="124"/>
    </location>
    <ligand>
        <name>Zn(2+)</name>
        <dbReference type="ChEBI" id="CHEBI:29105"/>
    </ligand>
</feature>
<evidence type="ECO:0000256" key="1">
    <source>
        <dbReference type="ARBA" id="ARBA00022688"/>
    </source>
</evidence>
<keyword evidence="6" id="KW-0479">Metal-binding</keyword>
<reference evidence="7 8" key="1">
    <citation type="submission" date="2018-03" db="EMBL/GenBank/DDBJ databases">
        <authorList>
            <person name="Fogelqvist J."/>
        </authorList>
    </citation>
    <scope>NUCLEOTIDE SEQUENCE [LARGE SCALE GENOMIC DNA]</scope>
</reference>
<gene>
    <name evidence="7" type="ORF">PLBR_LOCUS6727</name>
</gene>
<evidence type="ECO:0000256" key="2">
    <source>
        <dbReference type="ARBA" id="ARBA00022792"/>
    </source>
</evidence>
<dbReference type="GO" id="GO:0008270">
    <property type="term" value="F:zinc ion binding"/>
    <property type="evidence" value="ECO:0007669"/>
    <property type="project" value="UniProtKB-UniRule"/>
</dbReference>
<evidence type="ECO:0000313" key="8">
    <source>
        <dbReference type="Proteomes" id="UP000290189"/>
    </source>
</evidence>
<dbReference type="GO" id="GO:0031314">
    <property type="term" value="C:extrinsic component of mitochondrial inner membrane"/>
    <property type="evidence" value="ECO:0007669"/>
    <property type="project" value="UniProtKB-UniRule"/>
</dbReference>
<keyword evidence="4 6" id="KW-0472">Membrane</keyword>
<dbReference type="HAMAP" id="MF_03111">
    <property type="entry name" value="Coq4"/>
    <property type="match status" value="1"/>
</dbReference>
<proteinExistence type="inferred from homology"/>
<evidence type="ECO:0000256" key="3">
    <source>
        <dbReference type="ARBA" id="ARBA00023128"/>
    </source>
</evidence>
<comment type="catalytic activity">
    <reaction evidence="6">
        <text>a 4-hydroxy-3-methoxy-5-(all-trans-polyprenyl)benzoate + H(+) = a 2-methoxy-6-(all-trans-polyprenyl)phenol + CO2</text>
        <dbReference type="Rhea" id="RHEA:81179"/>
        <dbReference type="Rhea" id="RHEA-COMP:9551"/>
        <dbReference type="Rhea" id="RHEA-COMP:10931"/>
        <dbReference type="ChEBI" id="CHEBI:15378"/>
        <dbReference type="ChEBI" id="CHEBI:16526"/>
        <dbReference type="ChEBI" id="CHEBI:62731"/>
        <dbReference type="ChEBI" id="CHEBI:84443"/>
        <dbReference type="EC" id="4.1.1.130"/>
    </reaction>
</comment>
<evidence type="ECO:0000256" key="5">
    <source>
        <dbReference type="ARBA" id="ARBA00023239"/>
    </source>
</evidence>